<organism evidence="1 2">
    <name type="scientific">Phenylobacterium deserti</name>
    <dbReference type="NCBI Taxonomy" id="1914756"/>
    <lineage>
        <taxon>Bacteria</taxon>
        <taxon>Pseudomonadati</taxon>
        <taxon>Pseudomonadota</taxon>
        <taxon>Alphaproteobacteria</taxon>
        <taxon>Caulobacterales</taxon>
        <taxon>Caulobacteraceae</taxon>
        <taxon>Phenylobacterium</taxon>
    </lineage>
</organism>
<proteinExistence type="predicted"/>
<sequence length="697" mass="76622">MRRLELWGGHECTVNRVRSRYLDQSVISGHQDRLSDLDLFADLGLKSLRYPVLWEKVAPERPDAQDFTWAEERLPHILGLGMRPIVGLTHHGSGPRYTSLIDDEGFAPGLAMHARATAERFPWVEDWTPVNEPLTTARFSALYGLWYPHTRNEGAFWRALLNQVDATRLSMREIRALNPKARLIQTEDLGYCHATAPMRAQADYENARRWITWDLLCGMVTPDHPLFARIAAWGLEERLRAIADDPCPPDVLGVNHYLSSERLLDHRVELYPDSLRGGDGPGPYVNIEALRTVREGPLGIGTLLKQTYERYGRQIAVTECHNGCTREEQMRWFEEVWRSVEAVRAEGVPVLAVTAWGLLGSYDWNRLLTEEAGHYEVGIFDLRSGEPQPTTMVDLLKTLAHGGAPQAPVLGGAGWWRREDRFFEQALSLEEPCPRTPLVDVNGAAARPILIAGAGCPTAEAIRDALALRNLPHVDLRVSACAEDVGEEMARLISEAQPWAVINLAGSRPAGAQVARLAQDRGLPLVTWGGGADREPAANEIVLQTPELIGRHDLHEFARHVVETVEGGGVFRAAANRTAPAGYLPDAVHAVLDLLVDGKSGRFRLAPPQSSTWAELATYIAGEAGLDIYKVEPVVVPHIGRAQPSAEPQAAGGLALTLPGLENAARRAVAGWRLVSAGRSACALEPSEEAGLRHAAE</sequence>
<dbReference type="RefSeq" id="WP_111516288.1">
    <property type="nucleotide sequence ID" value="NZ_QFYR01000005.1"/>
</dbReference>
<dbReference type="Proteomes" id="UP000249725">
    <property type="component" value="Unassembled WGS sequence"/>
</dbReference>
<dbReference type="InterPro" id="IPR017853">
    <property type="entry name" value="GH"/>
</dbReference>
<evidence type="ECO:0000313" key="2">
    <source>
        <dbReference type="Proteomes" id="UP000249725"/>
    </source>
</evidence>
<comment type="caution">
    <text evidence="1">The sequence shown here is derived from an EMBL/GenBank/DDBJ whole genome shotgun (WGS) entry which is preliminary data.</text>
</comment>
<dbReference type="SUPFAM" id="SSF51445">
    <property type="entry name" value="(Trans)glycosidases"/>
    <property type="match status" value="1"/>
</dbReference>
<dbReference type="Gene3D" id="3.20.20.80">
    <property type="entry name" value="Glycosidases"/>
    <property type="match status" value="1"/>
</dbReference>
<dbReference type="EMBL" id="QFYR01000005">
    <property type="protein sequence ID" value="RAK50978.1"/>
    <property type="molecule type" value="Genomic_DNA"/>
</dbReference>
<evidence type="ECO:0000313" key="1">
    <source>
        <dbReference type="EMBL" id="RAK50978.1"/>
    </source>
</evidence>
<dbReference type="GO" id="GO:0005975">
    <property type="term" value="P:carbohydrate metabolic process"/>
    <property type="evidence" value="ECO:0007669"/>
    <property type="project" value="InterPro"/>
</dbReference>
<dbReference type="AlphaFoldDB" id="A0A328ADZ7"/>
<keyword evidence="2" id="KW-1185">Reference proteome</keyword>
<reference evidence="2" key="1">
    <citation type="submission" date="2018-05" db="EMBL/GenBank/DDBJ databases">
        <authorList>
            <person name="Li X."/>
        </authorList>
    </citation>
    <scope>NUCLEOTIDE SEQUENCE [LARGE SCALE GENOMIC DNA]</scope>
    <source>
        <strain evidence="2">YIM 73061</strain>
    </source>
</reference>
<gene>
    <name evidence="1" type="ORF">DJ018_17630</name>
</gene>
<accession>A0A328ADZ7</accession>
<protein>
    <submittedName>
        <fullName evidence="1">dTDP-4-dehydrorhamnose reductase</fullName>
    </submittedName>
</protein>
<dbReference type="GO" id="GO:0004553">
    <property type="term" value="F:hydrolase activity, hydrolyzing O-glycosyl compounds"/>
    <property type="evidence" value="ECO:0007669"/>
    <property type="project" value="InterPro"/>
</dbReference>
<name>A0A328ADZ7_9CAUL</name>
<dbReference type="OrthoDB" id="9803892at2"/>